<proteinExistence type="predicted"/>
<dbReference type="EMBL" id="HAED01010171">
    <property type="protein sequence ID" value="SBQ96383.1"/>
    <property type="molecule type" value="Transcribed_RNA"/>
</dbReference>
<protein>
    <submittedName>
        <fullName evidence="2">Paired box gene 8</fullName>
    </submittedName>
</protein>
<feature type="transmembrane region" description="Helical" evidence="1">
    <location>
        <begin position="36"/>
        <end position="54"/>
    </location>
</feature>
<gene>
    <name evidence="2" type="primary">PAX8</name>
</gene>
<evidence type="ECO:0000313" key="2">
    <source>
        <dbReference type="EMBL" id="SBQ96383.1"/>
    </source>
</evidence>
<accession>A0A1A8IH09</accession>
<evidence type="ECO:0000256" key="1">
    <source>
        <dbReference type="SAM" id="Phobius"/>
    </source>
</evidence>
<name>A0A1A8IH09_NOTKU</name>
<feature type="non-terminal residue" evidence="2">
    <location>
        <position position="1"/>
    </location>
</feature>
<organism evidence="2">
    <name type="scientific">Nothobranchius kuhntae</name>
    <name type="common">Beira killifish</name>
    <dbReference type="NCBI Taxonomy" id="321403"/>
    <lineage>
        <taxon>Eukaryota</taxon>
        <taxon>Metazoa</taxon>
        <taxon>Chordata</taxon>
        <taxon>Craniata</taxon>
        <taxon>Vertebrata</taxon>
        <taxon>Euteleostomi</taxon>
        <taxon>Actinopterygii</taxon>
        <taxon>Neopterygii</taxon>
        <taxon>Teleostei</taxon>
        <taxon>Neoteleostei</taxon>
        <taxon>Acanthomorphata</taxon>
        <taxon>Ovalentaria</taxon>
        <taxon>Atherinomorphae</taxon>
        <taxon>Cyprinodontiformes</taxon>
        <taxon>Nothobranchiidae</taxon>
        <taxon>Nothobranchius</taxon>
    </lineage>
</organism>
<reference evidence="2" key="1">
    <citation type="submission" date="2016-05" db="EMBL/GenBank/DDBJ databases">
        <authorList>
            <person name="Lavstsen T."/>
            <person name="Jespersen J.S."/>
        </authorList>
    </citation>
    <scope>NUCLEOTIDE SEQUENCE</scope>
    <source>
        <tissue evidence="2">Brain</tissue>
    </source>
</reference>
<keyword evidence="1" id="KW-0812">Transmembrane</keyword>
<keyword evidence="1" id="KW-0472">Membrane</keyword>
<dbReference type="AlphaFoldDB" id="A0A1A8IH09"/>
<sequence length="86" mass="9923">EDTHLEDTCLKPPRWKPHRQHVISNRGLKVKSRHELLYYLFVTSAGWLMHVYTLPHMVQSISFSLFKAVLAKDVLYFPGSELGLSG</sequence>
<reference evidence="2" key="2">
    <citation type="submission" date="2016-06" db="EMBL/GenBank/DDBJ databases">
        <title>The genome of a short-lived fish provides insights into sex chromosome evolution and the genetic control of aging.</title>
        <authorList>
            <person name="Reichwald K."/>
            <person name="Felder M."/>
            <person name="Petzold A."/>
            <person name="Koch P."/>
            <person name="Groth M."/>
            <person name="Platzer M."/>
        </authorList>
    </citation>
    <scope>NUCLEOTIDE SEQUENCE</scope>
    <source>
        <tissue evidence="2">Brain</tissue>
    </source>
</reference>
<keyword evidence="1" id="KW-1133">Transmembrane helix</keyword>